<proteinExistence type="predicted"/>
<comment type="caution">
    <text evidence="2">The sequence shown here is derived from an EMBL/GenBank/DDBJ whole genome shotgun (WGS) entry which is preliminary data.</text>
</comment>
<dbReference type="EMBL" id="BCWF01000006">
    <property type="protein sequence ID" value="GAT19504.1"/>
    <property type="molecule type" value="Genomic_DNA"/>
</dbReference>
<evidence type="ECO:0000313" key="2">
    <source>
        <dbReference type="EMBL" id="GAT19504.1"/>
    </source>
</evidence>
<gene>
    <name evidence="2" type="ORF">RIB2604_00600820</name>
</gene>
<accession>A0A146EZN1</accession>
<evidence type="ECO:0000313" key="3">
    <source>
        <dbReference type="Proteomes" id="UP000075230"/>
    </source>
</evidence>
<name>A0A146EZN1_ASPKA</name>
<reference evidence="2 3" key="1">
    <citation type="journal article" date="2016" name="DNA Res.">
        <title>Genome sequence of Aspergillus luchuensis NBRC 4314.</title>
        <authorList>
            <person name="Yamada O."/>
            <person name="Machida M."/>
            <person name="Hosoyama A."/>
            <person name="Goto M."/>
            <person name="Takahashi T."/>
            <person name="Futagami T."/>
            <person name="Yamagata Y."/>
            <person name="Takeuchi M."/>
            <person name="Kobayashi T."/>
            <person name="Koike H."/>
            <person name="Abe K."/>
            <person name="Asai K."/>
            <person name="Arita M."/>
            <person name="Fujita N."/>
            <person name="Fukuda K."/>
            <person name="Higa K."/>
            <person name="Horikawa H."/>
            <person name="Ishikawa T."/>
            <person name="Jinno K."/>
            <person name="Kato Y."/>
            <person name="Kirimura K."/>
            <person name="Mizutani O."/>
            <person name="Nakasone K."/>
            <person name="Sano M."/>
            <person name="Shiraishi Y."/>
            <person name="Tsukahara M."/>
            <person name="Gomi K."/>
        </authorList>
    </citation>
    <scope>NUCLEOTIDE SEQUENCE [LARGE SCALE GENOMIC DNA]</scope>
    <source>
        <strain evidence="2 3">RIB 2604</strain>
    </source>
</reference>
<sequence length="99" mass="10457">MHAGPSASGNSKPTPSSRLCGRIHYPTTGVASEPEQPTGRNSRSTRLGAICTVAVTHPARFVVASAGFQDLDNIFVLALSTHECRTATIDRAGRENPLL</sequence>
<feature type="compositionally biased region" description="Polar residues" evidence="1">
    <location>
        <begin position="7"/>
        <end position="17"/>
    </location>
</feature>
<dbReference type="Proteomes" id="UP000075230">
    <property type="component" value="Unassembled WGS sequence"/>
</dbReference>
<feature type="region of interest" description="Disordered" evidence="1">
    <location>
        <begin position="1"/>
        <end position="45"/>
    </location>
</feature>
<protein>
    <submittedName>
        <fullName evidence="2">C6 zinc finger domain protein</fullName>
    </submittedName>
</protein>
<organism evidence="2 3">
    <name type="scientific">Aspergillus kawachii</name>
    <name type="common">White koji mold</name>
    <name type="synonym">Aspergillus awamori var. kawachi</name>
    <dbReference type="NCBI Taxonomy" id="1069201"/>
    <lineage>
        <taxon>Eukaryota</taxon>
        <taxon>Fungi</taxon>
        <taxon>Dikarya</taxon>
        <taxon>Ascomycota</taxon>
        <taxon>Pezizomycotina</taxon>
        <taxon>Eurotiomycetes</taxon>
        <taxon>Eurotiomycetidae</taxon>
        <taxon>Eurotiales</taxon>
        <taxon>Aspergillaceae</taxon>
        <taxon>Aspergillus</taxon>
        <taxon>Aspergillus subgen. Circumdati</taxon>
    </lineage>
</organism>
<evidence type="ECO:0000256" key="1">
    <source>
        <dbReference type="SAM" id="MobiDB-lite"/>
    </source>
</evidence>
<dbReference type="AlphaFoldDB" id="A0A146EZN1"/>
<reference evidence="3" key="2">
    <citation type="submission" date="2016-02" db="EMBL/GenBank/DDBJ databases">
        <title>Genome sequencing of Aspergillus luchuensis NBRC 4314.</title>
        <authorList>
            <person name="Yamada O."/>
        </authorList>
    </citation>
    <scope>NUCLEOTIDE SEQUENCE [LARGE SCALE GENOMIC DNA]</scope>
    <source>
        <strain evidence="3">RIB 2604</strain>
    </source>
</reference>